<keyword evidence="2" id="KW-1185">Reference proteome</keyword>
<dbReference type="Proteomes" id="UP000610459">
    <property type="component" value="Unassembled WGS sequence"/>
</dbReference>
<protein>
    <submittedName>
        <fullName evidence="1">Uncharacterized protein</fullName>
    </submittedName>
</protein>
<evidence type="ECO:0000313" key="1">
    <source>
        <dbReference type="EMBL" id="MBD8127689.1"/>
    </source>
</evidence>
<gene>
    <name evidence="1" type="ORF">IFT41_16410</name>
</gene>
<name>A0ACC5PRY6_ENTAG</name>
<reference evidence="1 2" key="1">
    <citation type="journal article" date="2020" name="FEMS Microbiol. Ecol.">
        <title>Temporal dynamics of bacterial communities during seed development and maturation.</title>
        <authorList>
            <person name="Chesneau G."/>
            <person name="Torres-Cortes G."/>
            <person name="Briand M."/>
            <person name="Darrasse A."/>
            <person name="Preveaux A."/>
            <person name="Marais C."/>
            <person name="Jacques M.A."/>
            <person name="Shade A."/>
            <person name="Barret M."/>
        </authorList>
    </citation>
    <scope>NUCLEOTIDE SEQUENCE [LARGE SCALE GENOMIC DNA]</scope>
    <source>
        <strain evidence="1 2">CFBP13709</strain>
    </source>
</reference>
<sequence length="107" mass="11174">MAGMVVTVAVALQGEMAGMEETEEAGLRVVMAATVATVAMAIVLIRLGGMAVMEGMGAIAVTMGKEEKELQERMELMVEMEVMAAAIIHQEGTVVMVVMAGMGETPD</sequence>
<comment type="caution">
    <text evidence="1">The sequence shown here is derived from an EMBL/GenBank/DDBJ whole genome shotgun (WGS) entry which is preliminary data.</text>
</comment>
<evidence type="ECO:0000313" key="2">
    <source>
        <dbReference type="Proteomes" id="UP000610459"/>
    </source>
</evidence>
<dbReference type="EMBL" id="JACYNR010000010">
    <property type="protein sequence ID" value="MBD8127689.1"/>
    <property type="molecule type" value="Genomic_DNA"/>
</dbReference>
<proteinExistence type="predicted"/>
<organism evidence="1 2">
    <name type="scientific">Enterobacter agglomerans</name>
    <name type="common">Erwinia herbicola</name>
    <name type="synonym">Pantoea agglomerans</name>
    <dbReference type="NCBI Taxonomy" id="549"/>
    <lineage>
        <taxon>Bacteria</taxon>
        <taxon>Pseudomonadati</taxon>
        <taxon>Pseudomonadota</taxon>
        <taxon>Gammaproteobacteria</taxon>
        <taxon>Enterobacterales</taxon>
        <taxon>Erwiniaceae</taxon>
        <taxon>Pantoea</taxon>
        <taxon>Pantoea agglomerans group</taxon>
    </lineage>
</organism>
<accession>A0ACC5PRY6</accession>